<reference evidence="5" key="1">
    <citation type="submission" date="2017-02" db="UniProtKB">
        <authorList>
            <consortium name="WormBaseParasite"/>
        </authorList>
    </citation>
    <scope>IDENTIFICATION</scope>
</reference>
<organism evidence="5">
    <name type="scientific">Anisakis simplex</name>
    <name type="common">Herring worm</name>
    <dbReference type="NCBI Taxonomy" id="6269"/>
    <lineage>
        <taxon>Eukaryota</taxon>
        <taxon>Metazoa</taxon>
        <taxon>Ecdysozoa</taxon>
        <taxon>Nematoda</taxon>
        <taxon>Chromadorea</taxon>
        <taxon>Rhabditida</taxon>
        <taxon>Spirurina</taxon>
        <taxon>Ascaridomorpha</taxon>
        <taxon>Ascaridoidea</taxon>
        <taxon>Anisakidae</taxon>
        <taxon>Anisakis</taxon>
        <taxon>Anisakis simplex complex</taxon>
    </lineage>
</organism>
<dbReference type="PANTHER" id="PTHR47049">
    <property type="entry name" value="PIEZO-TYPE MECHANOSENSITIVE ION CHANNEL HOMOLOG"/>
    <property type="match status" value="1"/>
</dbReference>
<feature type="transmembrane region" description="Helical" evidence="1">
    <location>
        <begin position="28"/>
        <end position="48"/>
    </location>
</feature>
<evidence type="ECO:0000256" key="1">
    <source>
        <dbReference type="SAM" id="Phobius"/>
    </source>
</evidence>
<accession>A0A0M3J6L2</accession>
<evidence type="ECO:0000313" key="3">
    <source>
        <dbReference type="EMBL" id="VDK21062.1"/>
    </source>
</evidence>
<evidence type="ECO:0000313" key="5">
    <source>
        <dbReference type="WBParaSite" id="ASIM_0000320001-mRNA-1"/>
    </source>
</evidence>
<feature type="domain" description="Piezo TM1-24" evidence="2">
    <location>
        <begin position="32"/>
        <end position="166"/>
    </location>
</feature>
<dbReference type="PANTHER" id="PTHR47049:SF2">
    <property type="entry name" value="PIEZO-TYPE MECHANOSENSITIVE ION CHANNEL HOMOLOG"/>
    <property type="match status" value="1"/>
</dbReference>
<dbReference type="InterPro" id="IPR056769">
    <property type="entry name" value="Piezo_TM1-24"/>
</dbReference>
<name>A0A0M3J6L2_ANISI</name>
<proteinExistence type="predicted"/>
<keyword evidence="4" id="KW-1185">Reference proteome</keyword>
<dbReference type="InterPro" id="IPR027272">
    <property type="entry name" value="Piezo"/>
</dbReference>
<gene>
    <name evidence="3" type="ORF">ASIM_LOCUS3045</name>
</gene>
<evidence type="ECO:0000259" key="2">
    <source>
        <dbReference type="Pfam" id="PF24871"/>
    </source>
</evidence>
<feature type="transmembrane region" description="Helical" evidence="1">
    <location>
        <begin position="60"/>
        <end position="79"/>
    </location>
</feature>
<keyword evidence="1" id="KW-0812">Transmembrane</keyword>
<dbReference type="GO" id="GO:0008381">
    <property type="term" value="F:mechanosensitive monoatomic ion channel activity"/>
    <property type="evidence" value="ECO:0007669"/>
    <property type="project" value="InterPro"/>
</dbReference>
<dbReference type="AlphaFoldDB" id="A0A0M3J6L2"/>
<feature type="transmembrane region" description="Helical" evidence="1">
    <location>
        <begin position="125"/>
        <end position="145"/>
    </location>
</feature>
<dbReference type="GO" id="GO:0016020">
    <property type="term" value="C:membrane"/>
    <property type="evidence" value="ECO:0007669"/>
    <property type="project" value="InterPro"/>
</dbReference>
<sequence>MDLVKMAGKEDSKINTFLFRACIPYENLHFQLSLVYFLLSTTIVILWAFDRMPGYAGVKVLRKCVLVFCGCHVAVIYLYQMPTMRSFCNPQSTIARIFGLVYLKVSECDPKPLVRVTPYWPIPQILSPFIFVLLYLLIAIQLRVLKDPKESSDRAMRSPREKTLLFAPTQVHALETVRDKVKLVFILHFSLL</sequence>
<protein>
    <submittedName>
        <fullName evidence="5">Acyl_transf_3 domain-containing protein</fullName>
    </submittedName>
</protein>
<keyword evidence="1" id="KW-0472">Membrane</keyword>
<dbReference type="Pfam" id="PF24871">
    <property type="entry name" value="Piezo_TM1-24"/>
    <property type="match status" value="1"/>
</dbReference>
<dbReference type="WBParaSite" id="ASIM_0000320001-mRNA-1">
    <property type="protein sequence ID" value="ASIM_0000320001-mRNA-1"/>
    <property type="gene ID" value="ASIM_0000320001"/>
</dbReference>
<dbReference type="EMBL" id="UYRR01004455">
    <property type="protein sequence ID" value="VDK21062.1"/>
    <property type="molecule type" value="Genomic_DNA"/>
</dbReference>
<evidence type="ECO:0000313" key="4">
    <source>
        <dbReference type="Proteomes" id="UP000267096"/>
    </source>
</evidence>
<dbReference type="Proteomes" id="UP000267096">
    <property type="component" value="Unassembled WGS sequence"/>
</dbReference>
<reference evidence="3 4" key="2">
    <citation type="submission" date="2018-11" db="EMBL/GenBank/DDBJ databases">
        <authorList>
            <consortium name="Pathogen Informatics"/>
        </authorList>
    </citation>
    <scope>NUCLEOTIDE SEQUENCE [LARGE SCALE GENOMIC DNA]</scope>
</reference>
<keyword evidence="1" id="KW-1133">Transmembrane helix</keyword>